<dbReference type="EMBL" id="JAGMWT010000029">
    <property type="protein sequence ID" value="KAH7110064.1"/>
    <property type="molecule type" value="Genomic_DNA"/>
</dbReference>
<gene>
    <name evidence="1" type="ORF">B0J11DRAFT_512604</name>
</gene>
<reference evidence="1" key="1">
    <citation type="journal article" date="2021" name="Nat. Commun.">
        <title>Genetic determinants of endophytism in the Arabidopsis root mycobiome.</title>
        <authorList>
            <person name="Mesny F."/>
            <person name="Miyauchi S."/>
            <person name="Thiergart T."/>
            <person name="Pickel B."/>
            <person name="Atanasova L."/>
            <person name="Karlsson M."/>
            <person name="Huettel B."/>
            <person name="Barry K.W."/>
            <person name="Haridas S."/>
            <person name="Chen C."/>
            <person name="Bauer D."/>
            <person name="Andreopoulos W."/>
            <person name="Pangilinan J."/>
            <person name="LaButti K."/>
            <person name="Riley R."/>
            <person name="Lipzen A."/>
            <person name="Clum A."/>
            <person name="Drula E."/>
            <person name="Henrissat B."/>
            <person name="Kohler A."/>
            <person name="Grigoriev I.V."/>
            <person name="Martin F.M."/>
            <person name="Hacquard S."/>
        </authorList>
    </citation>
    <scope>NUCLEOTIDE SEQUENCE</scope>
    <source>
        <strain evidence="1">MPI-CAGE-CH-0243</strain>
    </source>
</reference>
<evidence type="ECO:0000313" key="2">
    <source>
        <dbReference type="Proteomes" id="UP000700596"/>
    </source>
</evidence>
<organism evidence="1 2">
    <name type="scientific">Dendryphion nanum</name>
    <dbReference type="NCBI Taxonomy" id="256645"/>
    <lineage>
        <taxon>Eukaryota</taxon>
        <taxon>Fungi</taxon>
        <taxon>Dikarya</taxon>
        <taxon>Ascomycota</taxon>
        <taxon>Pezizomycotina</taxon>
        <taxon>Dothideomycetes</taxon>
        <taxon>Pleosporomycetidae</taxon>
        <taxon>Pleosporales</taxon>
        <taxon>Torulaceae</taxon>
        <taxon>Dendryphion</taxon>
    </lineage>
</organism>
<dbReference type="OrthoDB" id="10540769at2759"/>
<protein>
    <submittedName>
        <fullName evidence="1">Uncharacterized protein</fullName>
    </submittedName>
</protein>
<dbReference type="AlphaFoldDB" id="A0A9P9CZW7"/>
<comment type="caution">
    <text evidence="1">The sequence shown here is derived from an EMBL/GenBank/DDBJ whole genome shotgun (WGS) entry which is preliminary data.</text>
</comment>
<keyword evidence="2" id="KW-1185">Reference proteome</keyword>
<accession>A0A9P9CZW7</accession>
<dbReference type="Proteomes" id="UP000700596">
    <property type="component" value="Unassembled WGS sequence"/>
</dbReference>
<evidence type="ECO:0000313" key="1">
    <source>
        <dbReference type="EMBL" id="KAH7110064.1"/>
    </source>
</evidence>
<proteinExistence type="predicted"/>
<sequence>MAEVVIGVLASGITIADFVVKFRRLTSKLKHVDGWRRYCDGLEMLHCIQTAVKEVNRTTSNSYTFKVTIDGKSETLLEHCNSRLEHIVTIAQDVLNKIEHPQKTKRTKIKSLFWKLRDRLVYILKEEDILELIDGVEFAKSSLILALQAISLSCNATHQDSVDQQHSRTEALIQGMGENLLSELRRRGQEIDEFFDQSRRRKRVISVQLADRDPKMKQYNQAVDPECQNNKDRGILFQEDDSSAILHATGDQSTPLSTGVVQTFLEAAESRLQNEDVEPSLAMVPTQNDTLKTIHESVVEETAIQEELDLFIQDGALIIDDTEVIEPSLVDSGVDFTVHSCLPRVPLWEYLIKIDESHWERLNESNEVNAAEAIRALPTIDDDSSTGRCDYEILPREVYGFISKEVNVELCTVDCTEAIFFCIEKIDLVDDRGYSATKLQKGLNFTKSYFVLREPCSTSKNCNHATMEGFQGETFRRIIDKPFPITLKLQTQATIGNRM</sequence>
<name>A0A9P9CZW7_9PLEO</name>